<dbReference type="EMBL" id="AVOT02001017">
    <property type="protein sequence ID" value="MBW0465357.1"/>
    <property type="molecule type" value="Genomic_DNA"/>
</dbReference>
<dbReference type="Gene3D" id="3.10.10.10">
    <property type="entry name" value="HIV Type 1 Reverse Transcriptase, subunit A, domain 1"/>
    <property type="match status" value="1"/>
</dbReference>
<dbReference type="AlphaFoldDB" id="A0A9Q3GGD2"/>
<dbReference type="OrthoDB" id="2743851at2759"/>
<accession>A0A9Q3GGD2</accession>
<evidence type="ECO:0000313" key="3">
    <source>
        <dbReference type="Proteomes" id="UP000765509"/>
    </source>
</evidence>
<keyword evidence="3" id="KW-1185">Reference proteome</keyword>
<dbReference type="CDD" id="cd01647">
    <property type="entry name" value="RT_LTR"/>
    <property type="match status" value="1"/>
</dbReference>
<dbReference type="Proteomes" id="UP000765509">
    <property type="component" value="Unassembled WGS sequence"/>
</dbReference>
<dbReference type="PANTHER" id="PTHR24559:SF444">
    <property type="entry name" value="REVERSE TRANSCRIPTASE DOMAIN-CONTAINING PROTEIN"/>
    <property type="match status" value="1"/>
</dbReference>
<evidence type="ECO:0000313" key="2">
    <source>
        <dbReference type="EMBL" id="MBW0465357.1"/>
    </source>
</evidence>
<feature type="domain" description="Reverse transcriptase" evidence="1">
    <location>
        <begin position="34"/>
        <end position="140"/>
    </location>
</feature>
<organism evidence="2 3">
    <name type="scientific">Austropuccinia psidii MF-1</name>
    <dbReference type="NCBI Taxonomy" id="1389203"/>
    <lineage>
        <taxon>Eukaryota</taxon>
        <taxon>Fungi</taxon>
        <taxon>Dikarya</taxon>
        <taxon>Basidiomycota</taxon>
        <taxon>Pucciniomycotina</taxon>
        <taxon>Pucciniomycetes</taxon>
        <taxon>Pucciniales</taxon>
        <taxon>Sphaerophragmiaceae</taxon>
        <taxon>Austropuccinia</taxon>
    </lineage>
</organism>
<gene>
    <name evidence="2" type="ORF">O181_005072</name>
</gene>
<dbReference type="SUPFAM" id="SSF56672">
    <property type="entry name" value="DNA/RNA polymerases"/>
    <property type="match status" value="1"/>
</dbReference>
<dbReference type="InterPro" id="IPR000477">
    <property type="entry name" value="RT_dom"/>
</dbReference>
<proteinExistence type="predicted"/>
<evidence type="ECO:0000259" key="1">
    <source>
        <dbReference type="Pfam" id="PF00078"/>
    </source>
</evidence>
<dbReference type="Pfam" id="PF00078">
    <property type="entry name" value="RVT_1"/>
    <property type="match status" value="1"/>
</dbReference>
<dbReference type="InterPro" id="IPR043502">
    <property type="entry name" value="DNA/RNA_pol_sf"/>
</dbReference>
<dbReference type="PANTHER" id="PTHR24559">
    <property type="entry name" value="TRANSPOSON TY3-I GAG-POL POLYPROTEIN"/>
    <property type="match status" value="1"/>
</dbReference>
<comment type="caution">
    <text evidence="2">The sequence shown here is derived from an EMBL/GenBank/DDBJ whole genome shotgun (WGS) entry which is preliminary data.</text>
</comment>
<protein>
    <recommendedName>
        <fullName evidence="1">Reverse transcriptase domain-containing protein</fullName>
    </recommendedName>
</protein>
<sequence>MDLGVLRNVEHDEQVEFTTPFMITWQNDKLGMVGDFRALNTYTITDRYPIPIIHERSTHFSQAKFITAMDSLKGFNQNVLTENSKRLLRVIVHCEIYQYLRIPFSIKNAPSHYQIMMNTIFPEELSEEWLTIYIDIIIVLS</sequence>
<name>A0A9Q3GGD2_9BASI</name>
<dbReference type="InterPro" id="IPR053134">
    <property type="entry name" value="RNA-dir_DNA_polymerase"/>
</dbReference>
<reference evidence="2" key="1">
    <citation type="submission" date="2021-03" db="EMBL/GenBank/DDBJ databases">
        <title>Draft genome sequence of rust myrtle Austropuccinia psidii MF-1, a brazilian biotype.</title>
        <authorList>
            <person name="Quecine M.C."/>
            <person name="Pachon D.M.R."/>
            <person name="Bonatelli M.L."/>
            <person name="Correr F.H."/>
            <person name="Franceschini L.M."/>
            <person name="Leite T.F."/>
            <person name="Margarido G.R.A."/>
            <person name="Almeida C.A."/>
            <person name="Ferrarezi J.A."/>
            <person name="Labate C.A."/>
        </authorList>
    </citation>
    <scope>NUCLEOTIDE SEQUENCE</scope>
    <source>
        <strain evidence="2">MF-1</strain>
    </source>
</reference>
<dbReference type="InterPro" id="IPR043128">
    <property type="entry name" value="Rev_trsase/Diguanyl_cyclase"/>
</dbReference>
<dbReference type="Gene3D" id="3.30.70.270">
    <property type="match status" value="1"/>
</dbReference>